<keyword evidence="1" id="KW-0479">Metal-binding</keyword>
<feature type="domain" description="SWIM-type" evidence="2">
    <location>
        <begin position="508"/>
        <end position="549"/>
    </location>
</feature>
<reference evidence="3 4" key="1">
    <citation type="submission" date="2020-08" db="EMBL/GenBank/DDBJ databases">
        <title>Novel species isolated from subtropical streams in China.</title>
        <authorList>
            <person name="Lu H."/>
        </authorList>
    </citation>
    <scope>NUCLEOTIDE SEQUENCE [LARGE SCALE GENOMIC DNA]</scope>
    <source>
        <strain evidence="3 4">NL8W</strain>
    </source>
</reference>
<keyword evidence="4" id="KW-1185">Reference proteome</keyword>
<evidence type="ECO:0000313" key="4">
    <source>
        <dbReference type="Proteomes" id="UP000646911"/>
    </source>
</evidence>
<evidence type="ECO:0000259" key="2">
    <source>
        <dbReference type="PROSITE" id="PS50966"/>
    </source>
</evidence>
<dbReference type="EMBL" id="JACOFX010000017">
    <property type="protein sequence ID" value="MBC3910545.1"/>
    <property type="molecule type" value="Genomic_DNA"/>
</dbReference>
<comment type="caution">
    <text evidence="3">The sequence shown here is derived from an EMBL/GenBank/DDBJ whole genome shotgun (WGS) entry which is preliminary data.</text>
</comment>
<dbReference type="PROSITE" id="PS50966">
    <property type="entry name" value="ZF_SWIM"/>
    <property type="match status" value="1"/>
</dbReference>
<dbReference type="Pfam" id="PF04434">
    <property type="entry name" value="SWIM"/>
    <property type="match status" value="1"/>
</dbReference>
<keyword evidence="1" id="KW-0863">Zinc-finger</keyword>
<keyword evidence="1" id="KW-0862">Zinc</keyword>
<protein>
    <submittedName>
        <fullName evidence="3">SWIM zinc finger family protein</fullName>
    </submittedName>
</protein>
<dbReference type="RefSeq" id="WP_186956051.1">
    <property type="nucleotide sequence ID" value="NZ_JACOFX010000017.1"/>
</dbReference>
<gene>
    <name evidence="3" type="ORF">H8L47_23545</name>
</gene>
<name>A0ABR6ZFP3_9BURK</name>
<evidence type="ECO:0000256" key="1">
    <source>
        <dbReference type="PROSITE-ProRule" id="PRU00325"/>
    </source>
</evidence>
<dbReference type="InterPro" id="IPR007527">
    <property type="entry name" value="Znf_SWIM"/>
</dbReference>
<dbReference type="Proteomes" id="UP000646911">
    <property type="component" value="Unassembled WGS sequence"/>
</dbReference>
<sequence length="552" mass="62830">MKFEYRYFGNSQVNDSATATSMQFAPDTLRTPTYFAATLQPTLALAYREAISAMHDVVVSDLRTQPKDRTAYFAWLAENEASLLADFMAQEKDLREKIAPVRAELTKVQNKKAEVIKPFYKAQREYFDYLYKENRDMWIVLDPVITVHPDKVFFECFSRDESTYASLSCRHNVFKHLGEFACGTTNIDYSSALYDEFQKIRAYKETRFEIQADGFQVQTGHDEQYHEAKIDLPDSWMRGFLQVSTAMSLPAHKLDLHPMDVHSICHILRRKTERVGPRSIRFILEPGQPITMLFEPWGIKLVCQRSVFTGKEAAEVRIWGRRRLLTLERLIAVADKFSVMLMGTGLPSFWIAHLPDMDYTLGLSGWTANDWSRAGQFDLLAPRLDVDDTTAQAVAHALSSQWSASTASLAQQLQLDSKLVASALTGLMQAGRVVYDTVDQVARWRDLVREPINVASLRFASEREALAAQLVHKNLLLDLQSARTTGGGIEWKASVSTSITNTKKLSKTMIRLDNDDRLVDGNCSCDYFVRNRMFRGPCEHMLAIRQIANSKQ</sequence>
<proteinExistence type="predicted"/>
<accession>A0ABR6ZFP3</accession>
<evidence type="ECO:0000313" key="3">
    <source>
        <dbReference type="EMBL" id="MBC3910545.1"/>
    </source>
</evidence>
<organism evidence="3 4">
    <name type="scientific">Undibacterium umbellatum</name>
    <dbReference type="NCBI Taxonomy" id="2762300"/>
    <lineage>
        <taxon>Bacteria</taxon>
        <taxon>Pseudomonadati</taxon>
        <taxon>Pseudomonadota</taxon>
        <taxon>Betaproteobacteria</taxon>
        <taxon>Burkholderiales</taxon>
        <taxon>Oxalobacteraceae</taxon>
        <taxon>Undibacterium</taxon>
    </lineage>
</organism>